<dbReference type="Proteomes" id="UP000612055">
    <property type="component" value="Unassembled WGS sequence"/>
</dbReference>
<organism evidence="2 3">
    <name type="scientific">Edaphochlamys debaryana</name>
    <dbReference type="NCBI Taxonomy" id="47281"/>
    <lineage>
        <taxon>Eukaryota</taxon>
        <taxon>Viridiplantae</taxon>
        <taxon>Chlorophyta</taxon>
        <taxon>core chlorophytes</taxon>
        <taxon>Chlorophyceae</taxon>
        <taxon>CS clade</taxon>
        <taxon>Chlamydomonadales</taxon>
        <taxon>Chlamydomonadales incertae sedis</taxon>
        <taxon>Edaphochlamys</taxon>
    </lineage>
</organism>
<reference evidence="2" key="1">
    <citation type="journal article" date="2020" name="bioRxiv">
        <title>Comparative genomics of Chlamydomonas.</title>
        <authorList>
            <person name="Craig R.J."/>
            <person name="Hasan A.R."/>
            <person name="Ness R.W."/>
            <person name="Keightley P.D."/>
        </authorList>
    </citation>
    <scope>NUCLEOTIDE SEQUENCE</scope>
    <source>
        <strain evidence="2">CCAP 11/70</strain>
    </source>
</reference>
<dbReference type="OrthoDB" id="552003at2759"/>
<evidence type="ECO:0000313" key="3">
    <source>
        <dbReference type="Proteomes" id="UP000612055"/>
    </source>
</evidence>
<evidence type="ECO:0000256" key="1">
    <source>
        <dbReference type="SAM" id="MobiDB-lite"/>
    </source>
</evidence>
<sequence>MMNSGGSVRKLRVWPGAGGLELFRLQLQGALGMDVAADEVTFVVEVPGSGEPLRLPGLDSYGVASYCAAIRAAMEEAHAGSAGVGYSETRGLGACAHVPAAGPVSCSGAAAASGGPPPSDSGGSSSACGEDDWIELLCAVADMLEGSEDAPQPPTPAHQRPTAAADGHLAVWACVTPHPKPAHPMAASPAVKPLRSSLALAQASPLLFSPVRARGSPAASPLLPVAALAGGGSEAGSDRLPLVNPRLRLKAPRRASRASCCASPCLWTVGEPGSAQFSVESAGWASVLGDGLTPAAGGGRGSVDGYW</sequence>
<dbReference type="AlphaFoldDB" id="A0A835XPM6"/>
<name>A0A835XPM6_9CHLO</name>
<comment type="caution">
    <text evidence="2">The sequence shown here is derived from an EMBL/GenBank/DDBJ whole genome shotgun (WGS) entry which is preliminary data.</text>
</comment>
<gene>
    <name evidence="2" type="ORF">HYH03_013963</name>
</gene>
<evidence type="ECO:0000313" key="2">
    <source>
        <dbReference type="EMBL" id="KAG2487394.1"/>
    </source>
</evidence>
<protein>
    <submittedName>
        <fullName evidence="2">Uncharacterized protein</fullName>
    </submittedName>
</protein>
<accession>A0A835XPM6</accession>
<proteinExistence type="predicted"/>
<keyword evidence="3" id="KW-1185">Reference proteome</keyword>
<dbReference type="EMBL" id="JAEHOE010000097">
    <property type="protein sequence ID" value="KAG2487394.1"/>
    <property type="molecule type" value="Genomic_DNA"/>
</dbReference>
<feature type="region of interest" description="Disordered" evidence="1">
    <location>
        <begin position="107"/>
        <end position="127"/>
    </location>
</feature>